<protein>
    <submittedName>
        <fullName evidence="1">Uncharacterized protein</fullName>
    </submittedName>
</protein>
<accession>A0A9Q3HI52</accession>
<dbReference type="OrthoDB" id="2502012at2759"/>
<reference evidence="1" key="1">
    <citation type="submission" date="2021-03" db="EMBL/GenBank/DDBJ databases">
        <title>Draft genome sequence of rust myrtle Austropuccinia psidii MF-1, a brazilian biotype.</title>
        <authorList>
            <person name="Quecine M.C."/>
            <person name="Pachon D.M.R."/>
            <person name="Bonatelli M.L."/>
            <person name="Correr F.H."/>
            <person name="Franceschini L.M."/>
            <person name="Leite T.F."/>
            <person name="Margarido G.R.A."/>
            <person name="Almeida C.A."/>
            <person name="Ferrarezi J.A."/>
            <person name="Labate C.A."/>
        </authorList>
    </citation>
    <scope>NUCLEOTIDE SEQUENCE</scope>
    <source>
        <strain evidence="1">MF-1</strain>
    </source>
</reference>
<dbReference type="EMBL" id="AVOT02017377">
    <property type="protein sequence ID" value="MBW0503424.1"/>
    <property type="molecule type" value="Genomic_DNA"/>
</dbReference>
<evidence type="ECO:0000313" key="2">
    <source>
        <dbReference type="Proteomes" id="UP000765509"/>
    </source>
</evidence>
<comment type="caution">
    <text evidence="1">The sequence shown here is derived from an EMBL/GenBank/DDBJ whole genome shotgun (WGS) entry which is preliminary data.</text>
</comment>
<sequence length="380" mass="43070">MILVVFGVKQRNFLWLRIGSREATLRIGRASRKLRSRYKKTKTSHHPGSNLRFERMAPAIPNASNVCEESVCTNSINNKAMVLAVSDADLALDCVARMLTIACPSQDGSDTSLVKPIEIDDQRRTSSWPLVTKYYNAMLHVELVTNEHLNLLKAEHDDVQAVMIVLDSHEQELLIPLLTRWSSSSAQSRLLVLNSKNDSPIDEDSWHEKCFDHDFEFHNVSDLSEASMSWQCCKWPRLQRRLSLDDPQSSLPLSNSKQLLAAHGPENSQTIWQPLHAKNNPSSSDADNFEDDFEPFVSAETSTEWGETASTYDFPTADEIDETSRMLFGDANDTDKFEDFEGLVKKLNLLKHRASQMDEKPREHFAARVALAVEKQLVLE</sequence>
<keyword evidence="2" id="KW-1185">Reference proteome</keyword>
<gene>
    <name evidence="1" type="ORF">O181_043139</name>
</gene>
<proteinExistence type="predicted"/>
<evidence type="ECO:0000313" key="1">
    <source>
        <dbReference type="EMBL" id="MBW0503424.1"/>
    </source>
</evidence>
<organism evidence="1 2">
    <name type="scientific">Austropuccinia psidii MF-1</name>
    <dbReference type="NCBI Taxonomy" id="1389203"/>
    <lineage>
        <taxon>Eukaryota</taxon>
        <taxon>Fungi</taxon>
        <taxon>Dikarya</taxon>
        <taxon>Basidiomycota</taxon>
        <taxon>Pucciniomycotina</taxon>
        <taxon>Pucciniomycetes</taxon>
        <taxon>Pucciniales</taxon>
        <taxon>Sphaerophragmiaceae</taxon>
        <taxon>Austropuccinia</taxon>
    </lineage>
</organism>
<dbReference type="AlphaFoldDB" id="A0A9Q3HI52"/>
<dbReference type="Proteomes" id="UP000765509">
    <property type="component" value="Unassembled WGS sequence"/>
</dbReference>
<name>A0A9Q3HI52_9BASI</name>